<sequence length="462" mass="51567">MRILEVNTFAAPVGGAEIYMHTLVDELRRREHQVGLFAGSPDEDVDEPERRIVKRPDWNGRTLVHDPELVTAFERFAADFRPDVVHCHNLHSFPVSFLAAAHRLRVPLMLTAHDFGLLCPNSWNVWGDGTVCAGGAGKKCFDGHGCEKNYPYDGRVVLSVKLRAELAKRVFGRVTAPSRFLADQLATHGFRGTEGLPLWVDRSKEDQLDRSIQRESNLVMFVGRLVREKGVEFLVRAWPLVAKQRPDARLLIVGGGPELEPLRALASELGLDAAAVLPGRVPHAEVAALMARATCQVLPSIWCENSPLTTYESYLAGLPMIASRIAGLPEMVREGETGLLATPRNANDLAARIVELLGDTALQQRLQEGCRASVERFSRDRHMTRIIELFEALVEEGPSTETIDEDLLFASNGLFEKFDDVERWALDMKGHIDYLESNSTNVAPVKAFARHLKFRIKSRRGR</sequence>
<dbReference type="GO" id="GO:0102710">
    <property type="term" value="F:D-inositol-3-phosphate glycosyltransferase activity"/>
    <property type="evidence" value="ECO:0007669"/>
    <property type="project" value="UniProtKB-EC"/>
</dbReference>
<dbReference type="Gene3D" id="3.40.50.2000">
    <property type="entry name" value="Glycogen Phosphorylase B"/>
    <property type="match status" value="2"/>
</dbReference>
<proteinExistence type="predicted"/>
<feature type="domain" description="Glycosyl transferase family 1" evidence="1">
    <location>
        <begin position="212"/>
        <end position="368"/>
    </location>
</feature>
<dbReference type="SUPFAM" id="SSF53756">
    <property type="entry name" value="UDP-Glycosyltransferase/glycogen phosphorylase"/>
    <property type="match status" value="1"/>
</dbReference>
<evidence type="ECO:0000313" key="3">
    <source>
        <dbReference type="EMBL" id="QDU84398.1"/>
    </source>
</evidence>
<evidence type="ECO:0000313" key="4">
    <source>
        <dbReference type="Proteomes" id="UP000319342"/>
    </source>
</evidence>
<accession>A0A518CYT9</accession>
<feature type="domain" description="Glycosyltransferase subfamily 4-like N-terminal" evidence="2">
    <location>
        <begin position="13"/>
        <end position="191"/>
    </location>
</feature>
<evidence type="ECO:0000259" key="1">
    <source>
        <dbReference type="Pfam" id="PF00534"/>
    </source>
</evidence>
<dbReference type="InterPro" id="IPR050194">
    <property type="entry name" value="Glycosyltransferase_grp1"/>
</dbReference>
<keyword evidence="4" id="KW-1185">Reference proteome</keyword>
<dbReference type="RefSeq" id="WP_145185845.1">
    <property type="nucleotide sequence ID" value="NZ_CP036290.1"/>
</dbReference>
<organism evidence="3 4">
    <name type="scientific">Rohdeia mirabilis</name>
    <dbReference type="NCBI Taxonomy" id="2528008"/>
    <lineage>
        <taxon>Bacteria</taxon>
        <taxon>Pseudomonadati</taxon>
        <taxon>Planctomycetota</taxon>
        <taxon>Planctomycetia</taxon>
        <taxon>Planctomycetia incertae sedis</taxon>
        <taxon>Rohdeia</taxon>
    </lineage>
</organism>
<dbReference type="OrthoDB" id="9787617at2"/>
<gene>
    <name evidence="3" type="primary">mshA_4</name>
    <name evidence="3" type="ORF">Pla163_15050</name>
</gene>
<reference evidence="3 4" key="1">
    <citation type="submission" date="2019-02" db="EMBL/GenBank/DDBJ databases">
        <title>Deep-cultivation of Planctomycetes and their phenomic and genomic characterization uncovers novel biology.</title>
        <authorList>
            <person name="Wiegand S."/>
            <person name="Jogler M."/>
            <person name="Boedeker C."/>
            <person name="Pinto D."/>
            <person name="Vollmers J."/>
            <person name="Rivas-Marin E."/>
            <person name="Kohn T."/>
            <person name="Peeters S.H."/>
            <person name="Heuer A."/>
            <person name="Rast P."/>
            <person name="Oberbeckmann S."/>
            <person name="Bunk B."/>
            <person name="Jeske O."/>
            <person name="Meyerdierks A."/>
            <person name="Storesund J.E."/>
            <person name="Kallscheuer N."/>
            <person name="Luecker S."/>
            <person name="Lage O.M."/>
            <person name="Pohl T."/>
            <person name="Merkel B.J."/>
            <person name="Hornburger P."/>
            <person name="Mueller R.-W."/>
            <person name="Bruemmer F."/>
            <person name="Labrenz M."/>
            <person name="Spormann A.M."/>
            <person name="Op den Camp H."/>
            <person name="Overmann J."/>
            <person name="Amann R."/>
            <person name="Jetten M.S.M."/>
            <person name="Mascher T."/>
            <person name="Medema M.H."/>
            <person name="Devos D.P."/>
            <person name="Kaster A.-K."/>
            <person name="Ovreas L."/>
            <person name="Rohde M."/>
            <person name="Galperin M.Y."/>
            <person name="Jogler C."/>
        </authorList>
    </citation>
    <scope>NUCLEOTIDE SEQUENCE [LARGE SCALE GENOMIC DNA]</scope>
    <source>
        <strain evidence="3 4">Pla163</strain>
    </source>
</reference>
<dbReference type="Pfam" id="PF13439">
    <property type="entry name" value="Glyco_transf_4"/>
    <property type="match status" value="1"/>
</dbReference>
<dbReference type="EC" id="2.4.1.250" evidence="3"/>
<protein>
    <submittedName>
        <fullName evidence="3">D-inositol 3-phosphate glycosyltransferase</fullName>
        <ecNumber evidence="3">2.4.1.250</ecNumber>
    </submittedName>
</protein>
<dbReference type="InterPro" id="IPR028098">
    <property type="entry name" value="Glyco_trans_4-like_N"/>
</dbReference>
<dbReference type="PANTHER" id="PTHR45947:SF3">
    <property type="entry name" value="SULFOQUINOVOSYL TRANSFERASE SQD2"/>
    <property type="match status" value="1"/>
</dbReference>
<dbReference type="Pfam" id="PF00534">
    <property type="entry name" value="Glycos_transf_1"/>
    <property type="match status" value="1"/>
</dbReference>
<evidence type="ECO:0000259" key="2">
    <source>
        <dbReference type="Pfam" id="PF13439"/>
    </source>
</evidence>
<dbReference type="PANTHER" id="PTHR45947">
    <property type="entry name" value="SULFOQUINOVOSYL TRANSFERASE SQD2"/>
    <property type="match status" value="1"/>
</dbReference>
<dbReference type="Proteomes" id="UP000319342">
    <property type="component" value="Chromosome"/>
</dbReference>
<dbReference type="InterPro" id="IPR001296">
    <property type="entry name" value="Glyco_trans_1"/>
</dbReference>
<dbReference type="AlphaFoldDB" id="A0A518CYT9"/>
<keyword evidence="3" id="KW-0808">Transferase</keyword>
<keyword evidence="3" id="KW-0328">Glycosyltransferase</keyword>
<name>A0A518CYT9_9BACT</name>
<dbReference type="EMBL" id="CP036290">
    <property type="protein sequence ID" value="QDU84398.1"/>
    <property type="molecule type" value="Genomic_DNA"/>
</dbReference>